<reference evidence="1" key="2">
    <citation type="submission" date="2023-06" db="EMBL/GenBank/DDBJ databases">
        <authorList>
            <person name="Ma L."/>
            <person name="Liu K.-W."/>
            <person name="Li Z."/>
            <person name="Hsiao Y.-Y."/>
            <person name="Qi Y."/>
            <person name="Fu T."/>
            <person name="Tang G."/>
            <person name="Zhang D."/>
            <person name="Sun W.-H."/>
            <person name="Liu D.-K."/>
            <person name="Li Y."/>
            <person name="Chen G.-Z."/>
            <person name="Liu X.-D."/>
            <person name="Liao X.-Y."/>
            <person name="Jiang Y.-T."/>
            <person name="Yu X."/>
            <person name="Hao Y."/>
            <person name="Huang J."/>
            <person name="Zhao X.-W."/>
            <person name="Ke S."/>
            <person name="Chen Y.-Y."/>
            <person name="Wu W.-L."/>
            <person name="Hsu J.-L."/>
            <person name="Lin Y.-F."/>
            <person name="Huang M.-D."/>
            <person name="Li C.-Y."/>
            <person name="Huang L."/>
            <person name="Wang Z.-W."/>
            <person name="Zhao X."/>
            <person name="Zhong W.-Y."/>
            <person name="Peng D.-H."/>
            <person name="Ahmad S."/>
            <person name="Lan S."/>
            <person name="Zhang J.-S."/>
            <person name="Tsai W.-C."/>
            <person name="Van De Peer Y."/>
            <person name="Liu Z.-J."/>
        </authorList>
    </citation>
    <scope>NUCLEOTIDE SEQUENCE</scope>
    <source>
        <strain evidence="1">CP</strain>
        <tissue evidence="1">Leaves</tissue>
    </source>
</reference>
<dbReference type="EMBL" id="JAUJYO010000001">
    <property type="protein sequence ID" value="KAK1324577.1"/>
    <property type="molecule type" value="Genomic_DNA"/>
</dbReference>
<evidence type="ECO:0000313" key="1">
    <source>
        <dbReference type="EMBL" id="KAK1324577.1"/>
    </source>
</evidence>
<proteinExistence type="predicted"/>
<gene>
    <name evidence="1" type="ORF">QJS10_CPA01g02744</name>
</gene>
<protein>
    <submittedName>
        <fullName evidence="1">Uncharacterized protein</fullName>
    </submittedName>
</protein>
<keyword evidence="2" id="KW-1185">Reference proteome</keyword>
<name>A0AAV9FIY9_ACOCL</name>
<reference evidence="1" key="1">
    <citation type="journal article" date="2023" name="Nat. Commun.">
        <title>Diploid and tetraploid genomes of Acorus and the evolution of monocots.</title>
        <authorList>
            <person name="Ma L."/>
            <person name="Liu K.W."/>
            <person name="Li Z."/>
            <person name="Hsiao Y.Y."/>
            <person name="Qi Y."/>
            <person name="Fu T."/>
            <person name="Tang G.D."/>
            <person name="Zhang D."/>
            <person name="Sun W.H."/>
            <person name="Liu D.K."/>
            <person name="Li Y."/>
            <person name="Chen G.Z."/>
            <person name="Liu X.D."/>
            <person name="Liao X.Y."/>
            <person name="Jiang Y.T."/>
            <person name="Yu X."/>
            <person name="Hao Y."/>
            <person name="Huang J."/>
            <person name="Zhao X.W."/>
            <person name="Ke S."/>
            <person name="Chen Y.Y."/>
            <person name="Wu W.L."/>
            <person name="Hsu J.L."/>
            <person name="Lin Y.F."/>
            <person name="Huang M.D."/>
            <person name="Li C.Y."/>
            <person name="Huang L."/>
            <person name="Wang Z.W."/>
            <person name="Zhao X."/>
            <person name="Zhong W.Y."/>
            <person name="Peng D.H."/>
            <person name="Ahmad S."/>
            <person name="Lan S."/>
            <person name="Zhang J.S."/>
            <person name="Tsai W.C."/>
            <person name="Van de Peer Y."/>
            <person name="Liu Z.J."/>
        </authorList>
    </citation>
    <scope>NUCLEOTIDE SEQUENCE</scope>
    <source>
        <strain evidence="1">CP</strain>
    </source>
</reference>
<dbReference type="Proteomes" id="UP001180020">
    <property type="component" value="Unassembled WGS sequence"/>
</dbReference>
<evidence type="ECO:0000313" key="2">
    <source>
        <dbReference type="Proteomes" id="UP001180020"/>
    </source>
</evidence>
<accession>A0AAV9FIY9</accession>
<organism evidence="1 2">
    <name type="scientific">Acorus calamus</name>
    <name type="common">Sweet flag</name>
    <dbReference type="NCBI Taxonomy" id="4465"/>
    <lineage>
        <taxon>Eukaryota</taxon>
        <taxon>Viridiplantae</taxon>
        <taxon>Streptophyta</taxon>
        <taxon>Embryophyta</taxon>
        <taxon>Tracheophyta</taxon>
        <taxon>Spermatophyta</taxon>
        <taxon>Magnoliopsida</taxon>
        <taxon>Liliopsida</taxon>
        <taxon>Acoraceae</taxon>
        <taxon>Acorus</taxon>
    </lineage>
</organism>
<dbReference type="AlphaFoldDB" id="A0AAV9FIY9"/>
<comment type="caution">
    <text evidence="1">The sequence shown here is derived from an EMBL/GenBank/DDBJ whole genome shotgun (WGS) entry which is preliminary data.</text>
</comment>
<sequence>MARSDGKEGKGIQYRAGDERDDQCRRLNTTRSSQFLGLRNQQGLWFSDFNLDPIPSKWKSVCEFGGFNSYLEDSWMWD</sequence>